<proteinExistence type="predicted"/>
<name>A0ABN7TYZ4_9BACL</name>
<dbReference type="EMBL" id="CAJVCE010000039">
    <property type="protein sequence ID" value="CAG7658066.1"/>
    <property type="molecule type" value="Genomic_DNA"/>
</dbReference>
<dbReference type="PANTHER" id="PTHR43649:SF12">
    <property type="entry name" value="DIACETYLCHITOBIOSE BINDING PROTEIN DASA"/>
    <property type="match status" value="1"/>
</dbReference>
<dbReference type="Proteomes" id="UP000730618">
    <property type="component" value="Unassembled WGS sequence"/>
</dbReference>
<evidence type="ECO:0000313" key="3">
    <source>
        <dbReference type="Proteomes" id="UP000730618"/>
    </source>
</evidence>
<sequence>MLKRNLWLLIPTLLITLPLAGCNQKSSSSDNSKVAVEDQSPVTVTVGFLPGWLTEEERKQYIIGPVQQKYPWITVEMKPYEKGSSLAELITAGETPDILIETNIYGFSSWSDLGLIYPLSDLIKTNKMDLNRFEPEVLDAIKAATQRSDLVAIPYTRHFSALYYNKNIFDKFGIPYPKDGMTWEQTYELGKKLTRNDSGVQYRGLEVNVIERMASQLSLPYVDPKTNQALVNTDQWKKVLDFATKVYQIPGNNQISTYGKAAETMLNGTLAMYASLNDIMGYKLYSSPDVWDMATYPEWPEAPGLGTRVDAHAMGISPTSKNKDAAFKVIMAITSDEVQMDMSRHGKYPVMKDPKFASSFGADMDFMKNKHIEAIYKTKPAKTFIPTKYDSIAMSAMNAAVSKIVKNGVDLNTALREAEESITKQINERVAAGN</sequence>
<keyword evidence="1" id="KW-0732">Signal</keyword>
<comment type="caution">
    <text evidence="2">The sequence shown here is derived from an EMBL/GenBank/DDBJ whole genome shotgun (WGS) entry which is preliminary data.</text>
</comment>
<dbReference type="InterPro" id="IPR050490">
    <property type="entry name" value="Bact_solute-bd_prot1"/>
</dbReference>
<feature type="signal peptide" evidence="1">
    <location>
        <begin position="1"/>
        <end position="20"/>
    </location>
</feature>
<protein>
    <recommendedName>
        <fullName evidence="4">Extracellular solute-binding protein</fullName>
    </recommendedName>
</protein>
<dbReference type="Pfam" id="PF01547">
    <property type="entry name" value="SBP_bac_1"/>
    <property type="match status" value="1"/>
</dbReference>
<dbReference type="InterPro" id="IPR006059">
    <property type="entry name" value="SBP"/>
</dbReference>
<accession>A0ABN7TYZ4</accession>
<reference evidence="2 3" key="1">
    <citation type="submission" date="2021-06" db="EMBL/GenBank/DDBJ databases">
        <authorList>
            <person name="Criscuolo A."/>
        </authorList>
    </citation>
    <scope>NUCLEOTIDE SEQUENCE [LARGE SCALE GENOMIC DNA]</scope>
    <source>
        <strain evidence="3">CIP 111802</strain>
    </source>
</reference>
<keyword evidence="3" id="KW-1185">Reference proteome</keyword>
<evidence type="ECO:0008006" key="4">
    <source>
        <dbReference type="Google" id="ProtNLM"/>
    </source>
</evidence>
<feature type="chain" id="PRO_5047121947" description="Extracellular solute-binding protein" evidence="1">
    <location>
        <begin position="21"/>
        <end position="434"/>
    </location>
</feature>
<dbReference type="PANTHER" id="PTHR43649">
    <property type="entry name" value="ARABINOSE-BINDING PROTEIN-RELATED"/>
    <property type="match status" value="1"/>
</dbReference>
<evidence type="ECO:0000256" key="1">
    <source>
        <dbReference type="SAM" id="SignalP"/>
    </source>
</evidence>
<evidence type="ECO:0000313" key="2">
    <source>
        <dbReference type="EMBL" id="CAG7658066.1"/>
    </source>
</evidence>
<gene>
    <name evidence="2" type="ORF">PAECIP111802_06938</name>
</gene>
<organism evidence="2 3">
    <name type="scientific">Paenibacillus allorhizosphaerae</name>
    <dbReference type="NCBI Taxonomy" id="2849866"/>
    <lineage>
        <taxon>Bacteria</taxon>
        <taxon>Bacillati</taxon>
        <taxon>Bacillota</taxon>
        <taxon>Bacilli</taxon>
        <taxon>Bacillales</taxon>
        <taxon>Paenibacillaceae</taxon>
        <taxon>Paenibacillus</taxon>
    </lineage>
</organism>